<dbReference type="Proteomes" id="UP000054538">
    <property type="component" value="Unassembled WGS sequence"/>
</dbReference>
<dbReference type="EMBL" id="KN829314">
    <property type="protein sequence ID" value="KIK73915.1"/>
    <property type="molecule type" value="Genomic_DNA"/>
</dbReference>
<dbReference type="InParanoid" id="A0A0D0D9U7"/>
<name>A0A0D0D9U7_9AGAM</name>
<reference evidence="1 2" key="1">
    <citation type="submission" date="2014-04" db="EMBL/GenBank/DDBJ databases">
        <authorList>
            <consortium name="DOE Joint Genome Institute"/>
            <person name="Kuo A."/>
            <person name="Kohler A."/>
            <person name="Jargeat P."/>
            <person name="Nagy L.G."/>
            <person name="Floudas D."/>
            <person name="Copeland A."/>
            <person name="Barry K.W."/>
            <person name="Cichocki N."/>
            <person name="Veneault-Fourrey C."/>
            <person name="LaButti K."/>
            <person name="Lindquist E.A."/>
            <person name="Lipzen A."/>
            <person name="Lundell T."/>
            <person name="Morin E."/>
            <person name="Murat C."/>
            <person name="Sun H."/>
            <person name="Tunlid A."/>
            <person name="Henrissat B."/>
            <person name="Grigoriev I.V."/>
            <person name="Hibbett D.S."/>
            <person name="Martin F."/>
            <person name="Nordberg H.P."/>
            <person name="Cantor M.N."/>
            <person name="Hua S.X."/>
        </authorList>
    </citation>
    <scope>NUCLEOTIDE SEQUENCE [LARGE SCALE GENOMIC DNA]</scope>
    <source>
        <strain evidence="1 2">Ve08.2h10</strain>
    </source>
</reference>
<dbReference type="HOGENOM" id="CLU_1949508_0_0_1"/>
<dbReference type="STRING" id="930991.A0A0D0D9U7"/>
<dbReference type="AlphaFoldDB" id="A0A0D0D9U7"/>
<protein>
    <submittedName>
        <fullName evidence="1">Uncharacterized protein</fullName>
    </submittedName>
</protein>
<reference evidence="2" key="2">
    <citation type="submission" date="2015-01" db="EMBL/GenBank/DDBJ databases">
        <title>Evolutionary Origins and Diversification of the Mycorrhizal Mutualists.</title>
        <authorList>
            <consortium name="DOE Joint Genome Institute"/>
            <consortium name="Mycorrhizal Genomics Consortium"/>
            <person name="Kohler A."/>
            <person name="Kuo A."/>
            <person name="Nagy L.G."/>
            <person name="Floudas D."/>
            <person name="Copeland A."/>
            <person name="Barry K.W."/>
            <person name="Cichocki N."/>
            <person name="Veneault-Fourrey C."/>
            <person name="LaButti K."/>
            <person name="Lindquist E.A."/>
            <person name="Lipzen A."/>
            <person name="Lundell T."/>
            <person name="Morin E."/>
            <person name="Murat C."/>
            <person name="Riley R."/>
            <person name="Ohm R."/>
            <person name="Sun H."/>
            <person name="Tunlid A."/>
            <person name="Henrissat B."/>
            <person name="Grigoriev I.V."/>
            <person name="Hibbett D.S."/>
            <person name="Martin F."/>
        </authorList>
    </citation>
    <scope>NUCLEOTIDE SEQUENCE [LARGE SCALE GENOMIC DNA]</scope>
    <source>
        <strain evidence="2">Ve08.2h10</strain>
    </source>
</reference>
<dbReference type="OrthoDB" id="2704080at2759"/>
<sequence>MPLKVKSASIPHQVKDHKTSWLKEDFSTELQSSCFDEGLLSNYTGDIITDCWFQDDDLPLIPNDTVLAGLTGQDGNQLYDPVARRWDLCCLPPVLHKKTAMLTNPKRYAPQEEQAELSNFLSNIMTASG</sequence>
<evidence type="ECO:0000313" key="1">
    <source>
        <dbReference type="EMBL" id="KIK73915.1"/>
    </source>
</evidence>
<keyword evidence="2" id="KW-1185">Reference proteome</keyword>
<proteinExistence type="predicted"/>
<organism evidence="1 2">
    <name type="scientific">Paxillus rubicundulus Ve08.2h10</name>
    <dbReference type="NCBI Taxonomy" id="930991"/>
    <lineage>
        <taxon>Eukaryota</taxon>
        <taxon>Fungi</taxon>
        <taxon>Dikarya</taxon>
        <taxon>Basidiomycota</taxon>
        <taxon>Agaricomycotina</taxon>
        <taxon>Agaricomycetes</taxon>
        <taxon>Agaricomycetidae</taxon>
        <taxon>Boletales</taxon>
        <taxon>Paxilineae</taxon>
        <taxon>Paxillaceae</taxon>
        <taxon>Paxillus</taxon>
    </lineage>
</organism>
<accession>A0A0D0D9U7</accession>
<evidence type="ECO:0000313" key="2">
    <source>
        <dbReference type="Proteomes" id="UP000054538"/>
    </source>
</evidence>
<gene>
    <name evidence="1" type="ORF">PAXRUDRAFT_20380</name>
</gene>